<evidence type="ECO:0000313" key="3">
    <source>
        <dbReference type="Proteomes" id="UP000271098"/>
    </source>
</evidence>
<name>A0A183CUG8_9BILA</name>
<evidence type="ECO:0000313" key="4">
    <source>
        <dbReference type="WBParaSite" id="GPUH_0000010801-mRNA-1"/>
    </source>
</evidence>
<feature type="compositionally biased region" description="Basic and acidic residues" evidence="1">
    <location>
        <begin position="47"/>
        <end position="57"/>
    </location>
</feature>
<dbReference type="AlphaFoldDB" id="A0A183CUG8"/>
<sequence>MLNLIQLRDCLQKEEQQERSNQQPIPKHQNHKQQQMNNSSIQHHGRKEMEEVNDHVGEINSGRSPSTGKTPRLGRRMTIEEEQSGDYFRSISILLLNYYAFFASLVKQQKCINCRETAFGNMQMCMF</sequence>
<dbReference type="Proteomes" id="UP000271098">
    <property type="component" value="Unassembled WGS sequence"/>
</dbReference>
<accession>A0A183CUG8</accession>
<keyword evidence="3" id="KW-1185">Reference proteome</keyword>
<feature type="region of interest" description="Disordered" evidence="1">
    <location>
        <begin position="13"/>
        <end position="81"/>
    </location>
</feature>
<evidence type="ECO:0000313" key="2">
    <source>
        <dbReference type="EMBL" id="VDK27326.1"/>
    </source>
</evidence>
<dbReference type="EMBL" id="UYRT01000067">
    <property type="protein sequence ID" value="VDK27326.1"/>
    <property type="molecule type" value="Genomic_DNA"/>
</dbReference>
<evidence type="ECO:0000256" key="1">
    <source>
        <dbReference type="SAM" id="MobiDB-lite"/>
    </source>
</evidence>
<dbReference type="OrthoDB" id="5876871at2759"/>
<protein>
    <submittedName>
        <fullName evidence="2 4">Uncharacterized protein</fullName>
    </submittedName>
</protein>
<dbReference type="WBParaSite" id="GPUH_0000010801-mRNA-1">
    <property type="protein sequence ID" value="GPUH_0000010801-mRNA-1"/>
    <property type="gene ID" value="GPUH_0000010801"/>
</dbReference>
<organism evidence="4">
    <name type="scientific">Gongylonema pulchrum</name>
    <dbReference type="NCBI Taxonomy" id="637853"/>
    <lineage>
        <taxon>Eukaryota</taxon>
        <taxon>Metazoa</taxon>
        <taxon>Ecdysozoa</taxon>
        <taxon>Nematoda</taxon>
        <taxon>Chromadorea</taxon>
        <taxon>Rhabditida</taxon>
        <taxon>Spirurina</taxon>
        <taxon>Spiruromorpha</taxon>
        <taxon>Spiruroidea</taxon>
        <taxon>Gongylonematidae</taxon>
        <taxon>Gongylonema</taxon>
    </lineage>
</organism>
<gene>
    <name evidence="2" type="ORF">GPUH_LOCUS109</name>
</gene>
<reference evidence="2 3" key="2">
    <citation type="submission" date="2018-11" db="EMBL/GenBank/DDBJ databases">
        <authorList>
            <consortium name="Pathogen Informatics"/>
        </authorList>
    </citation>
    <scope>NUCLEOTIDE SEQUENCE [LARGE SCALE GENOMIC DNA]</scope>
</reference>
<proteinExistence type="predicted"/>
<reference evidence="4" key="1">
    <citation type="submission" date="2016-06" db="UniProtKB">
        <authorList>
            <consortium name="WormBaseParasite"/>
        </authorList>
    </citation>
    <scope>IDENTIFICATION</scope>
</reference>